<dbReference type="EMBL" id="AWXR01000046">
    <property type="protein sequence ID" value="ERM81582.1"/>
    <property type="molecule type" value="Genomic_DNA"/>
</dbReference>
<evidence type="ECO:0000313" key="1">
    <source>
        <dbReference type="EMBL" id="ERM81582.1"/>
    </source>
</evidence>
<comment type="caution">
    <text evidence="1">The sequence shown here is derived from an EMBL/GenBank/DDBJ whole genome shotgun (WGS) entry which is preliminary data.</text>
</comment>
<proteinExistence type="predicted"/>
<organism evidence="1 2">
    <name type="scientific">Rhodonellum psychrophilum GCM71 = DSM 17998</name>
    <dbReference type="NCBI Taxonomy" id="1123057"/>
    <lineage>
        <taxon>Bacteria</taxon>
        <taxon>Pseudomonadati</taxon>
        <taxon>Bacteroidota</taxon>
        <taxon>Cytophagia</taxon>
        <taxon>Cytophagales</taxon>
        <taxon>Cytophagaceae</taxon>
        <taxon>Rhodonellum</taxon>
    </lineage>
</organism>
<dbReference type="Proteomes" id="UP000016843">
    <property type="component" value="Unassembled WGS sequence"/>
</dbReference>
<gene>
    <name evidence="1" type="ORF">P872_20055</name>
</gene>
<keyword evidence="2" id="KW-1185">Reference proteome</keyword>
<dbReference type="AlphaFoldDB" id="U5C086"/>
<name>U5C086_9BACT</name>
<sequence>MIIDVQFQLIAVPTFLIPRKKKTFFRKISFVSLQAYKKPITEGTNEYQPKY</sequence>
<evidence type="ECO:0000313" key="2">
    <source>
        <dbReference type="Proteomes" id="UP000016843"/>
    </source>
</evidence>
<accession>U5C086</accession>
<protein>
    <submittedName>
        <fullName evidence="1">Uncharacterized protein</fullName>
    </submittedName>
</protein>
<reference evidence="1 2" key="1">
    <citation type="journal article" date="2013" name="Genome Announc.">
        <title>Draft Genome Sequence of the Psychrophilic and Alkaliphilic Rhodonellum psychrophilum Strain GCM71T.</title>
        <authorList>
            <person name="Hauptmann A.L."/>
            <person name="Glaring M.A."/>
            <person name="Hallin P.F."/>
            <person name="Prieme A."/>
            <person name="Stougaard P."/>
        </authorList>
    </citation>
    <scope>NUCLEOTIDE SEQUENCE [LARGE SCALE GENOMIC DNA]</scope>
    <source>
        <strain evidence="1 2">GCM71</strain>
    </source>
</reference>